<feature type="compositionally biased region" description="Polar residues" evidence="3">
    <location>
        <begin position="1456"/>
        <end position="1466"/>
    </location>
</feature>
<dbReference type="CDD" id="cd00030">
    <property type="entry name" value="C2"/>
    <property type="match status" value="1"/>
</dbReference>
<dbReference type="InterPro" id="IPR029058">
    <property type="entry name" value="AB_hydrolase_fold"/>
</dbReference>
<dbReference type="SUPFAM" id="SSF49562">
    <property type="entry name" value="C2 domain (Calcium/lipid-binding domain, CaLB)"/>
    <property type="match status" value="1"/>
</dbReference>
<dbReference type="SMART" id="SM00184">
    <property type="entry name" value="RING"/>
    <property type="match status" value="1"/>
</dbReference>
<dbReference type="Gene3D" id="2.60.40.150">
    <property type="entry name" value="C2 domain"/>
    <property type="match status" value="1"/>
</dbReference>
<feature type="region of interest" description="Disordered" evidence="3">
    <location>
        <begin position="900"/>
        <end position="943"/>
    </location>
</feature>
<dbReference type="InterPro" id="IPR001841">
    <property type="entry name" value="Znf_RING"/>
</dbReference>
<dbReference type="InterPro" id="IPR035892">
    <property type="entry name" value="C2_domain_sf"/>
</dbReference>
<feature type="region of interest" description="Disordered" evidence="3">
    <location>
        <begin position="1275"/>
        <end position="1308"/>
    </location>
</feature>
<dbReference type="Proteomes" id="UP000796880">
    <property type="component" value="Unassembled WGS sequence"/>
</dbReference>
<proteinExistence type="predicted"/>
<dbReference type="CDD" id="cd16454">
    <property type="entry name" value="RING-H2_PA-TM-RING"/>
    <property type="match status" value="1"/>
</dbReference>
<dbReference type="Pfam" id="PF13639">
    <property type="entry name" value="zf-RING_2"/>
    <property type="match status" value="1"/>
</dbReference>
<gene>
    <name evidence="6" type="ORF">FNV43_RR02286</name>
</gene>
<accession>A0A8K0MTN4</accession>
<dbReference type="Gene3D" id="3.40.50.1820">
    <property type="entry name" value="alpha/beta hydrolase"/>
    <property type="match status" value="1"/>
</dbReference>
<dbReference type="EMBL" id="VOIH02000001">
    <property type="protein sequence ID" value="KAF3457628.1"/>
    <property type="molecule type" value="Genomic_DNA"/>
</dbReference>
<feature type="region of interest" description="Disordered" evidence="3">
    <location>
        <begin position="1420"/>
        <end position="1466"/>
    </location>
</feature>
<dbReference type="GO" id="GO:0016787">
    <property type="term" value="F:hydrolase activity"/>
    <property type="evidence" value="ECO:0007669"/>
    <property type="project" value="UniProtKB-KW"/>
</dbReference>
<dbReference type="PANTHER" id="PTHR47759">
    <property type="entry name" value="OS04G0509100 PROTEIN"/>
    <property type="match status" value="1"/>
</dbReference>
<evidence type="ECO:0000256" key="3">
    <source>
        <dbReference type="SAM" id="MobiDB-lite"/>
    </source>
</evidence>
<dbReference type="InterPro" id="IPR013083">
    <property type="entry name" value="Znf_RING/FYVE/PHD"/>
</dbReference>
<sequence length="1618" mass="179100">MASLQAHYRLQFHRPFSSLPPRLYYLRNRKLSQRFSALAFGKVRVFTSRESFRSSDGVCSICCPCKAGTEIGKVSVEEESERPSFDINLAVILAGFAFEAYTTPPDNVGRREVDAADCKTIFLSESFVREIYDGQLFVKLQKGFNLPAMDPWGTSDPYVVMQLDGQVVKSKVKWGTKEPTWNEDFAFNIKQLPNKNLQIAAWDANLVTPHKRMGNAGINLKDLCDGNLHDVAVELEGLGGGGKLQLEVKYKTFEEIEEEKQWWRVPFVSDFLRKNGFESALKKIVGSETVQAREFVEFAFGQLKSFNDAYLVKDRLLNSSRNDTEGSGKSSNLTLLTDMSTQMEGTVQDPLNNKGGNSGNNLEDYNTDYDEVGNGDTPEWVRQDVEGMQAHEHFWKNFASVINQNVVQKLDLPILGKLKWDGYDLLNRIGLQSRKIAEAGYIESGLAIPEGMDGDQDKANGSLSINTIQSSIPDIKKATEDLLRQTDSVLGALMVLTAAIYKSNKDARDSKQEYASIVKDGLLKYSMTEELGSSQDGSVLDENKAEEMKELFSTAESAMEAWAMLATSLGHPSFIKSEFEKICFLDNATTDTQVAIWRDSTRRRLVIAFRGTEQARWKDLRTDLMLVPAGLNPERIGGDFKQEVQVHSGFLSAYDSVRIRIISLIKLAIGYVEDDADQALKWHVYVTGHSLGGALATLLALELSSSQLAKRGAISVTMYNFGSPRVGNRRFAEVYNQKVKDSWRVVNHRDIIPTVPRLMGYCHVAQPVYLATGDLRNALENLELLGDGYQGDVIGEYTPDVLVSEFMKGEKELVEKILQTEISIFRSIRDGSALMQHMEDFYYITLLEDMEDMDIDQVVDVPDTPDRLPSRHIIGRGSAAKDCNSTLAGNFRNLESLHGLSRGKPVTENGSSRKIVFRPPRSGKVERQDSSNSNGFSTAENLSASQNAHLFRRAVVGKNHSNKARQSIEAQNKDKGKPMCSKFPSKSSIFQEGTAKQNGHTQPSKNGFLHGELKYIADAEMDRGHIASNASSFVTYIPETVKTSRNAFKGKGKMDDNSVKGSALAMAHGNGVDLSSDSQYKSGEQMHVSCPVTSPRVSGQKRLVRNGCISPLNIETKAKQLAEQQSNSSKIVKENQAGKAVSNHPSPCDVDISDIITINDNSERVKGKTIVIDPYTSSKEHKEKFVPASSSFPVIEDGEANGTSAASRDAFGCSTGIGGWRSTSNPSSNVNCPLPDTARHLSRRSDGSGVNCRIKFDHTSEDQNAVQTISWPVSDLEQTTGPPRGGKTIIKRQRKQGSSSRNTGECSTSISVDSDIMIIGSSRGSSKSKSSIVCSPQSRVTLGSVIEIDELSPAVRSTTSQSVDGMDNDDTEARARQVEADEILARELQEQLYHEGPIVGGREIDEHIAWVLQQEENGLHNSAGSQNESHPRGSAISHPNRQHRSRSSQNPSSRRGTQNGVPSSTRMVQLRNRFQRQSNAVSTRPGNVQFPLDMDMRLDMLEALEAAAEGHRDVGTRRRAANIFRAQRDFNENDYEMLLALDENNHRHAGASVNQINSLPQYAVQVETLEEACAICLETPTMGEIVRHLPCFHKFHKDCIDPWLCRKTSCPICKCSVT</sequence>
<keyword evidence="2" id="KW-0863">Zinc-finger</keyword>
<dbReference type="CDD" id="cd00519">
    <property type="entry name" value="Lipase_3"/>
    <property type="match status" value="1"/>
</dbReference>
<keyword evidence="2" id="KW-0862">Zinc</keyword>
<dbReference type="OrthoDB" id="438440at2759"/>
<dbReference type="Gene3D" id="3.30.40.10">
    <property type="entry name" value="Zinc/RING finger domain, C3HC4 (zinc finger)"/>
    <property type="match status" value="1"/>
</dbReference>
<dbReference type="GO" id="GO:0006629">
    <property type="term" value="P:lipid metabolic process"/>
    <property type="evidence" value="ECO:0007669"/>
    <property type="project" value="InterPro"/>
</dbReference>
<feature type="region of interest" description="Disordered" evidence="3">
    <location>
        <begin position="957"/>
        <end position="985"/>
    </location>
</feature>
<evidence type="ECO:0000256" key="1">
    <source>
        <dbReference type="ARBA" id="ARBA00022801"/>
    </source>
</evidence>
<protein>
    <recommendedName>
        <fullName evidence="8">C2 domain-containing protein</fullName>
    </recommendedName>
</protein>
<evidence type="ECO:0000259" key="4">
    <source>
        <dbReference type="PROSITE" id="PS50004"/>
    </source>
</evidence>
<dbReference type="SUPFAM" id="SSF53474">
    <property type="entry name" value="alpha/beta-Hydrolases"/>
    <property type="match status" value="1"/>
</dbReference>
<evidence type="ECO:0008006" key="8">
    <source>
        <dbReference type="Google" id="ProtNLM"/>
    </source>
</evidence>
<reference evidence="6" key="1">
    <citation type="submission" date="2020-03" db="EMBL/GenBank/DDBJ databases">
        <title>A high-quality chromosome-level genome assembly of a woody plant with both climbing and erect habits, Rhamnella rubrinervis.</title>
        <authorList>
            <person name="Lu Z."/>
            <person name="Yang Y."/>
            <person name="Zhu X."/>
            <person name="Sun Y."/>
        </authorList>
    </citation>
    <scope>NUCLEOTIDE SEQUENCE</scope>
    <source>
        <strain evidence="6">BYM</strain>
        <tissue evidence="6">Leaf</tissue>
    </source>
</reference>
<feature type="compositionally biased region" description="Polar residues" evidence="3">
    <location>
        <begin position="1296"/>
        <end position="1308"/>
    </location>
</feature>
<keyword evidence="7" id="KW-1185">Reference proteome</keyword>
<dbReference type="PROSITE" id="PS50089">
    <property type="entry name" value="ZF_RING_2"/>
    <property type="match status" value="1"/>
</dbReference>
<dbReference type="SMART" id="SM00239">
    <property type="entry name" value="C2"/>
    <property type="match status" value="1"/>
</dbReference>
<dbReference type="InterPro" id="IPR002921">
    <property type="entry name" value="Fungal_lipase-type"/>
</dbReference>
<dbReference type="PANTHER" id="PTHR47759:SF2">
    <property type="entry name" value="TRIGLYCERIDE LIPASE"/>
    <property type="match status" value="1"/>
</dbReference>
<dbReference type="PROSITE" id="PS50004">
    <property type="entry name" value="C2"/>
    <property type="match status" value="1"/>
</dbReference>
<organism evidence="6 7">
    <name type="scientific">Rhamnella rubrinervis</name>
    <dbReference type="NCBI Taxonomy" id="2594499"/>
    <lineage>
        <taxon>Eukaryota</taxon>
        <taxon>Viridiplantae</taxon>
        <taxon>Streptophyta</taxon>
        <taxon>Embryophyta</taxon>
        <taxon>Tracheophyta</taxon>
        <taxon>Spermatophyta</taxon>
        <taxon>Magnoliopsida</taxon>
        <taxon>eudicotyledons</taxon>
        <taxon>Gunneridae</taxon>
        <taxon>Pentapetalae</taxon>
        <taxon>rosids</taxon>
        <taxon>fabids</taxon>
        <taxon>Rosales</taxon>
        <taxon>Rhamnaceae</taxon>
        <taxon>rhamnoid group</taxon>
        <taxon>Rhamneae</taxon>
        <taxon>Rhamnella</taxon>
    </lineage>
</organism>
<evidence type="ECO:0000259" key="5">
    <source>
        <dbReference type="PROSITE" id="PS50089"/>
    </source>
</evidence>
<dbReference type="SUPFAM" id="SSF57850">
    <property type="entry name" value="RING/U-box"/>
    <property type="match status" value="1"/>
</dbReference>
<feature type="compositionally biased region" description="Polar residues" evidence="3">
    <location>
        <begin position="930"/>
        <end position="943"/>
    </location>
</feature>
<dbReference type="Pfam" id="PF01764">
    <property type="entry name" value="Lipase_3"/>
    <property type="match status" value="1"/>
</dbReference>
<keyword evidence="2" id="KW-0479">Metal-binding</keyword>
<feature type="domain" description="RING-type" evidence="5">
    <location>
        <begin position="1573"/>
        <end position="1614"/>
    </location>
</feature>
<dbReference type="Pfam" id="PF00168">
    <property type="entry name" value="C2"/>
    <property type="match status" value="1"/>
</dbReference>
<name>A0A8K0MTN4_9ROSA</name>
<feature type="domain" description="C2" evidence="4">
    <location>
        <begin position="117"/>
        <end position="233"/>
    </location>
</feature>
<keyword evidence="1" id="KW-0378">Hydrolase</keyword>
<evidence type="ECO:0000313" key="7">
    <source>
        <dbReference type="Proteomes" id="UP000796880"/>
    </source>
</evidence>
<evidence type="ECO:0000313" key="6">
    <source>
        <dbReference type="EMBL" id="KAF3457628.1"/>
    </source>
</evidence>
<dbReference type="InterPro" id="IPR000008">
    <property type="entry name" value="C2_dom"/>
</dbReference>
<dbReference type="FunFam" id="3.30.40.10:FF:000594">
    <property type="entry name" value="RING/U-box superfamily protein"/>
    <property type="match status" value="1"/>
</dbReference>
<comment type="caution">
    <text evidence="6">The sequence shown here is derived from an EMBL/GenBank/DDBJ whole genome shotgun (WGS) entry which is preliminary data.</text>
</comment>
<dbReference type="GO" id="GO:0008270">
    <property type="term" value="F:zinc ion binding"/>
    <property type="evidence" value="ECO:0007669"/>
    <property type="project" value="UniProtKB-KW"/>
</dbReference>
<evidence type="ECO:0000256" key="2">
    <source>
        <dbReference type="PROSITE-ProRule" id="PRU00175"/>
    </source>
</evidence>